<feature type="transmembrane region" description="Helical" evidence="10">
    <location>
        <begin position="256"/>
        <end position="280"/>
    </location>
</feature>
<dbReference type="PIRSF" id="PIRSF006351">
    <property type="entry name" value="PTS_EIIC-Cellobiose"/>
    <property type="match status" value="1"/>
</dbReference>
<evidence type="ECO:0000256" key="6">
    <source>
        <dbReference type="ARBA" id="ARBA00022692"/>
    </source>
</evidence>
<dbReference type="NCBIfam" id="NF007157">
    <property type="entry name" value="PRK09592.1"/>
    <property type="match status" value="1"/>
</dbReference>
<feature type="transmembrane region" description="Helical" evidence="10">
    <location>
        <begin position="287"/>
        <end position="304"/>
    </location>
</feature>
<reference evidence="12" key="1">
    <citation type="submission" date="2024-05" db="EMBL/GenBank/DDBJ databases">
        <title>Aerococcus urinae taxonomy study.</title>
        <authorList>
            <person name="Christensen J."/>
            <person name="Senneby E."/>
        </authorList>
    </citation>
    <scope>NUCLEOTIDE SEQUENCE</scope>
    <source>
        <strain evidence="12">CDC-3352-U95</strain>
    </source>
</reference>
<evidence type="ECO:0000256" key="10">
    <source>
        <dbReference type="SAM" id="Phobius"/>
    </source>
</evidence>
<accession>A0ABT4C1A6</accession>
<evidence type="ECO:0000256" key="3">
    <source>
        <dbReference type="ARBA" id="ARBA00022475"/>
    </source>
</evidence>
<evidence type="ECO:0000256" key="5">
    <source>
        <dbReference type="ARBA" id="ARBA00022683"/>
    </source>
</evidence>
<dbReference type="EMBL" id="JAOTMD010000004">
    <property type="protein sequence ID" value="MCY3025296.1"/>
    <property type="molecule type" value="Genomic_DNA"/>
</dbReference>
<dbReference type="PROSITE" id="PS51105">
    <property type="entry name" value="PTS_EIIC_TYPE_3"/>
    <property type="match status" value="1"/>
</dbReference>
<keyword evidence="13" id="KW-1185">Reference proteome</keyword>
<evidence type="ECO:0000259" key="11">
    <source>
        <dbReference type="PROSITE" id="PS51105"/>
    </source>
</evidence>
<dbReference type="Pfam" id="PF02378">
    <property type="entry name" value="PTS_EIIC"/>
    <property type="match status" value="1"/>
</dbReference>
<keyword evidence="6 10" id="KW-0812">Transmembrane</keyword>
<sequence>MDMSENNKINNWMDKYILGPLGTFSQYKFVRAITNTGMGTIPFTIVGSMFLVINVLPQAFPSLQGFYEATFFKFSDLYMLANKATMGILALYFNILLGYELTKIYADEEDLDLSAINGGLLSAFAFFMTIPNLVMEGGVTKLVHLIDPEADVQIVNGWSVGADGLTRLGTVGIFTGIIMATIAVMIYRFCVKKNITIKLPEAVPAGVANSFTALIPAFAIAIVVLLINALLLSLGYDIFTILEVPFGFITNLANSWLGLVVIYIIMQALWFVGIHGATLVTSFLQPITFANLTANIAGASIPFAGEFNNAYVTIGGSGATLVLCFWLATRAKSEQLSAIGKASAVPALFNINEPLIFGIPFLYNVDLMIPWFLAPIASMTVGYIGIASGFARPVIAQMAWPTPVGLGAFIGSGGDIKAGILALACAAVAFLVYYPFIRRYDKKLLLQEQEAMKEMQ</sequence>
<feature type="transmembrane region" description="Helical" evidence="10">
    <location>
        <begin position="211"/>
        <end position="236"/>
    </location>
</feature>
<evidence type="ECO:0000256" key="1">
    <source>
        <dbReference type="ARBA" id="ARBA00004651"/>
    </source>
</evidence>
<evidence type="ECO:0000313" key="12">
    <source>
        <dbReference type="EMBL" id="MCY3025296.1"/>
    </source>
</evidence>
<proteinExistence type="predicted"/>
<dbReference type="Proteomes" id="UP001072007">
    <property type="component" value="Unassembled WGS sequence"/>
</dbReference>
<keyword evidence="5" id="KW-0598">Phosphotransferase system</keyword>
<keyword evidence="7 10" id="KW-1133">Transmembrane helix</keyword>
<keyword evidence="2 9" id="KW-0813">Transport</keyword>
<feature type="transmembrane region" description="Helical" evidence="10">
    <location>
        <begin position="80"/>
        <end position="99"/>
    </location>
</feature>
<protein>
    <recommendedName>
        <fullName evidence="9">Permease IIC component</fullName>
    </recommendedName>
</protein>
<dbReference type="PANTHER" id="PTHR33989">
    <property type="match status" value="1"/>
</dbReference>
<feature type="domain" description="PTS EIIC type-3" evidence="11">
    <location>
        <begin position="13"/>
        <end position="436"/>
    </location>
</feature>
<keyword evidence="8 9" id="KW-0472">Membrane</keyword>
<evidence type="ECO:0000256" key="9">
    <source>
        <dbReference type="PIRNR" id="PIRNR006351"/>
    </source>
</evidence>
<comment type="subcellular location">
    <subcellularLocation>
        <location evidence="1">Cell membrane</location>
        <topology evidence="1">Multi-pass membrane protein</topology>
    </subcellularLocation>
</comment>
<dbReference type="InterPro" id="IPR051088">
    <property type="entry name" value="PTS_Sugar-EIIC/EIIB"/>
</dbReference>
<feature type="transmembrane region" description="Helical" evidence="10">
    <location>
        <begin position="418"/>
        <end position="437"/>
    </location>
</feature>
<name>A0ABT4C1A6_9LACT</name>
<feature type="transmembrane region" description="Helical" evidence="10">
    <location>
        <begin position="41"/>
        <end position="60"/>
    </location>
</feature>
<organism evidence="12 13">
    <name type="scientific">Aerococcus loyolae</name>
    <dbReference type="NCBI Taxonomy" id="2976809"/>
    <lineage>
        <taxon>Bacteria</taxon>
        <taxon>Bacillati</taxon>
        <taxon>Bacillota</taxon>
        <taxon>Bacilli</taxon>
        <taxon>Lactobacillales</taxon>
        <taxon>Aerococcaceae</taxon>
        <taxon>Aerococcus</taxon>
    </lineage>
</organism>
<dbReference type="NCBIfam" id="TIGR00410">
    <property type="entry name" value="lacE"/>
    <property type="match status" value="1"/>
</dbReference>
<evidence type="ECO:0000256" key="8">
    <source>
        <dbReference type="ARBA" id="ARBA00023136"/>
    </source>
</evidence>
<evidence type="ECO:0000256" key="7">
    <source>
        <dbReference type="ARBA" id="ARBA00022989"/>
    </source>
</evidence>
<comment type="caution">
    <text evidence="12">The sequence shown here is derived from an EMBL/GenBank/DDBJ whole genome shotgun (WGS) entry which is preliminary data.</text>
</comment>
<gene>
    <name evidence="12" type="primary">celB</name>
    <name evidence="12" type="ORF">ODY23_03065</name>
</gene>
<dbReference type="InterPro" id="IPR004501">
    <property type="entry name" value="PTS_EIIC_3"/>
</dbReference>
<evidence type="ECO:0000313" key="13">
    <source>
        <dbReference type="Proteomes" id="UP001072007"/>
    </source>
</evidence>
<comment type="function">
    <text evidence="9">The phosphoenolpyruvate-dependent sugar phosphotransferase system (PTS), a major carbohydrate active -transport system, catalyzes the phosphorylation of incoming sugar substrates concomitant with their translocation across the cell membrane.</text>
</comment>
<keyword evidence="3 9" id="KW-1003">Cell membrane</keyword>
<feature type="transmembrane region" description="Helical" evidence="10">
    <location>
        <begin position="111"/>
        <end position="130"/>
    </location>
</feature>
<feature type="transmembrane region" description="Helical" evidence="10">
    <location>
        <begin position="369"/>
        <end position="387"/>
    </location>
</feature>
<feature type="transmembrane region" description="Helical" evidence="10">
    <location>
        <begin position="310"/>
        <end position="329"/>
    </location>
</feature>
<dbReference type="InterPro" id="IPR004796">
    <property type="entry name" value="PTS_IIC_cello"/>
</dbReference>
<feature type="transmembrane region" description="Helical" evidence="10">
    <location>
        <begin position="168"/>
        <end position="190"/>
    </location>
</feature>
<evidence type="ECO:0000256" key="2">
    <source>
        <dbReference type="ARBA" id="ARBA00022448"/>
    </source>
</evidence>
<dbReference type="PANTHER" id="PTHR33989:SF8">
    <property type="entry name" value="PERMEASE IIC COMPONENT"/>
    <property type="match status" value="1"/>
</dbReference>
<evidence type="ECO:0000256" key="4">
    <source>
        <dbReference type="ARBA" id="ARBA00022597"/>
    </source>
</evidence>
<dbReference type="InterPro" id="IPR003352">
    <property type="entry name" value="PTS_EIIC"/>
</dbReference>
<keyword evidence="4 9" id="KW-0762">Sugar transport</keyword>